<dbReference type="EMBL" id="GL377307">
    <property type="protein sequence ID" value="EFI95906.1"/>
    <property type="molecule type" value="Genomic_DNA"/>
</dbReference>
<dbReference type="InParanoid" id="D8Q6S6"/>
<sequence length="318" mass="35789">MAHIPIQMAPLVPIEHEYLIVCGLLDFFERTKLGFRLERYNGSRLSRDNYLMSELDEVISWAQDTLRKYPAPTVEFQVIIKEGHPMELAAIDHLVETLCFIPGWTQLVMSFELFPITISSRKRGTFEGLFARRGIGQLMFALDGKSVTYNGPWDLVPAPWMALERLSRFFVGKVDVWSNVNPDEAEDRLKVNAKVDWRVAHEEDEEAKINTEFWEPGTQRHWFLRPWRSSEARSSAGQFAASADCLVLLGTVARLVGRTAVSSLVLNRHSEASIESPILLDPSSKAILSVTFALGRCTAAGKSQKSDTKFAIMSDAAI</sequence>
<evidence type="ECO:0000313" key="2">
    <source>
        <dbReference type="Proteomes" id="UP000007431"/>
    </source>
</evidence>
<dbReference type="HOGENOM" id="CLU_874814_0_0_1"/>
<evidence type="ECO:0000313" key="1">
    <source>
        <dbReference type="EMBL" id="EFI95906.1"/>
    </source>
</evidence>
<gene>
    <name evidence="1" type="ORF">SCHCODRAFT_109507</name>
</gene>
<protein>
    <submittedName>
        <fullName evidence="1">Uncharacterized protein</fullName>
    </submittedName>
</protein>
<organism evidence="2">
    <name type="scientific">Schizophyllum commune (strain H4-8 / FGSC 9210)</name>
    <name type="common">Split gill fungus</name>
    <dbReference type="NCBI Taxonomy" id="578458"/>
    <lineage>
        <taxon>Eukaryota</taxon>
        <taxon>Fungi</taxon>
        <taxon>Dikarya</taxon>
        <taxon>Basidiomycota</taxon>
        <taxon>Agaricomycotina</taxon>
        <taxon>Agaricomycetes</taxon>
        <taxon>Agaricomycetidae</taxon>
        <taxon>Agaricales</taxon>
        <taxon>Schizophyllaceae</taxon>
        <taxon>Schizophyllum</taxon>
    </lineage>
</organism>
<feature type="non-terminal residue" evidence="1">
    <location>
        <position position="318"/>
    </location>
</feature>
<dbReference type="AlphaFoldDB" id="D8Q6S6"/>
<dbReference type="Proteomes" id="UP000007431">
    <property type="component" value="Unassembled WGS sequence"/>
</dbReference>
<dbReference type="VEuPathDB" id="FungiDB:SCHCODRAFT_02329140"/>
<name>D8Q6S6_SCHCM</name>
<accession>D8Q6S6</accession>
<keyword evidence="2" id="KW-1185">Reference proteome</keyword>
<proteinExistence type="predicted"/>
<reference evidence="1 2" key="1">
    <citation type="journal article" date="2010" name="Nat. Biotechnol.">
        <title>Genome sequence of the model mushroom Schizophyllum commune.</title>
        <authorList>
            <person name="Ohm R.A."/>
            <person name="de Jong J.F."/>
            <person name="Lugones L.G."/>
            <person name="Aerts A."/>
            <person name="Kothe E."/>
            <person name="Stajich J.E."/>
            <person name="de Vries R.P."/>
            <person name="Record E."/>
            <person name="Levasseur A."/>
            <person name="Baker S.E."/>
            <person name="Bartholomew K.A."/>
            <person name="Coutinho P.M."/>
            <person name="Erdmann S."/>
            <person name="Fowler T.J."/>
            <person name="Gathman A.C."/>
            <person name="Lombard V."/>
            <person name="Henrissat B."/>
            <person name="Knabe N."/>
            <person name="Kuees U."/>
            <person name="Lilly W.W."/>
            <person name="Lindquist E."/>
            <person name="Lucas S."/>
            <person name="Magnuson J.K."/>
            <person name="Piumi F."/>
            <person name="Raudaskoski M."/>
            <person name="Salamov A."/>
            <person name="Schmutz J."/>
            <person name="Schwarze F.W.M.R."/>
            <person name="vanKuyk P.A."/>
            <person name="Horton J.S."/>
            <person name="Grigoriev I.V."/>
            <person name="Woesten H.A.B."/>
        </authorList>
    </citation>
    <scope>NUCLEOTIDE SEQUENCE [LARGE SCALE GENOMIC DNA]</scope>
    <source>
        <strain evidence="2">H4-8 / FGSC 9210</strain>
    </source>
</reference>